<evidence type="ECO:0000256" key="1">
    <source>
        <dbReference type="SAM" id="MobiDB-lite"/>
    </source>
</evidence>
<keyword evidence="3" id="KW-1185">Reference proteome</keyword>
<accession>A0A8H6T590</accession>
<dbReference type="GeneID" id="59343263"/>
<name>A0A8H6T590_9AGAR</name>
<feature type="region of interest" description="Disordered" evidence="1">
    <location>
        <begin position="169"/>
        <end position="205"/>
    </location>
</feature>
<sequence>MPKARWQLPEAERENFEISANGTKMRCRVCREEGKGSVGKWIMEKSVKTHLQTRTHQACARSHQQRIEQDVLEANRVDTAYDAAALDQYQPSTVSAQHSIIETMFSPLDALVMDLDMPNLEDNAADLQRMTRCREADKNARLADETVPSEEDTLKSAYQRLLSAALARGELEQDEDEGESEEALDPMSSEDDSDDQLEIDEDSDLFPFPTKTSLLLDLLDNLPRCRFTNAQLSVIMTFARCLGVPNVPSLKSFRKLQASLQAQCASEPERVQSYQGNIFYVNNIRETIARDLANPLTASKIQCYPEEVDPGMPVSETWQADRWKEFTPSQLTPMFSRGNKRFFINELAQCFDGQYVIPLTLVIRNGVLHTDAFVVAQNMDGQWDLTDNTLITFPVDNLE</sequence>
<evidence type="ECO:0000313" key="3">
    <source>
        <dbReference type="Proteomes" id="UP000636479"/>
    </source>
</evidence>
<dbReference type="AlphaFoldDB" id="A0A8H6T590"/>
<dbReference type="RefSeq" id="XP_037223632.1">
    <property type="nucleotide sequence ID" value="XM_037360747.1"/>
</dbReference>
<gene>
    <name evidence="2" type="ORF">MIND_00391800</name>
</gene>
<dbReference type="Proteomes" id="UP000636479">
    <property type="component" value="Unassembled WGS sequence"/>
</dbReference>
<dbReference type="EMBL" id="JACAZF010000003">
    <property type="protein sequence ID" value="KAF7310182.1"/>
    <property type="molecule type" value="Genomic_DNA"/>
</dbReference>
<reference evidence="2" key="1">
    <citation type="submission" date="2020-05" db="EMBL/GenBank/DDBJ databases">
        <title>Mycena genomes resolve the evolution of fungal bioluminescence.</title>
        <authorList>
            <person name="Tsai I.J."/>
        </authorList>
    </citation>
    <scope>NUCLEOTIDE SEQUENCE</scope>
    <source>
        <strain evidence="2">171206Taipei</strain>
    </source>
</reference>
<feature type="compositionally biased region" description="Acidic residues" evidence="1">
    <location>
        <begin position="172"/>
        <end position="204"/>
    </location>
</feature>
<proteinExistence type="predicted"/>
<organism evidence="2 3">
    <name type="scientific">Mycena indigotica</name>
    <dbReference type="NCBI Taxonomy" id="2126181"/>
    <lineage>
        <taxon>Eukaryota</taxon>
        <taxon>Fungi</taxon>
        <taxon>Dikarya</taxon>
        <taxon>Basidiomycota</taxon>
        <taxon>Agaricomycotina</taxon>
        <taxon>Agaricomycetes</taxon>
        <taxon>Agaricomycetidae</taxon>
        <taxon>Agaricales</taxon>
        <taxon>Marasmiineae</taxon>
        <taxon>Mycenaceae</taxon>
        <taxon>Mycena</taxon>
    </lineage>
</organism>
<protein>
    <submittedName>
        <fullName evidence="2">Uncharacterized protein</fullName>
    </submittedName>
</protein>
<evidence type="ECO:0000313" key="2">
    <source>
        <dbReference type="EMBL" id="KAF7310182.1"/>
    </source>
</evidence>
<comment type="caution">
    <text evidence="2">The sequence shown here is derived from an EMBL/GenBank/DDBJ whole genome shotgun (WGS) entry which is preliminary data.</text>
</comment>
<dbReference type="OrthoDB" id="2689033at2759"/>